<reference evidence="3 4" key="1">
    <citation type="journal article" date="2015" name="Int. Biodeterior. Biodegradation">
        <title>Physiological and genetic screening methods for the isolation of methyl tert-butyl ether-degrading bacteria for bioremediation purposes.</title>
        <authorList>
            <person name="Guisado I.M."/>
            <person name="Purswani J."/>
            <person name="Gonzalez Lopez J."/>
            <person name="Pozo C."/>
        </authorList>
    </citation>
    <scope>NUCLEOTIDE SEQUENCE [LARGE SCALE GENOMIC DNA]</scope>
    <source>
        <strain evidence="3 4">SH7</strain>
    </source>
</reference>
<dbReference type="Proteomes" id="UP000054709">
    <property type="component" value="Unassembled WGS sequence"/>
</dbReference>
<dbReference type="Pfam" id="PF01381">
    <property type="entry name" value="HTH_3"/>
    <property type="match status" value="1"/>
</dbReference>
<dbReference type="InterPro" id="IPR010982">
    <property type="entry name" value="Lambda_DNA-bd_dom_sf"/>
</dbReference>
<dbReference type="PANTHER" id="PTHR46558:SF11">
    <property type="entry name" value="HTH-TYPE TRANSCRIPTIONAL REGULATOR XRE"/>
    <property type="match status" value="1"/>
</dbReference>
<dbReference type="SUPFAM" id="SSF47413">
    <property type="entry name" value="lambda repressor-like DNA-binding domains"/>
    <property type="match status" value="1"/>
</dbReference>
<dbReference type="EMBL" id="LCZJ02000037">
    <property type="protein sequence ID" value="KTD84058.1"/>
    <property type="molecule type" value="Genomic_DNA"/>
</dbReference>
<proteinExistence type="predicted"/>
<dbReference type="Gene3D" id="1.10.260.40">
    <property type="entry name" value="lambda repressor-like DNA-binding domains"/>
    <property type="match status" value="1"/>
</dbReference>
<keyword evidence="1" id="KW-0238">DNA-binding</keyword>
<dbReference type="PROSITE" id="PS50943">
    <property type="entry name" value="HTH_CROC1"/>
    <property type="match status" value="1"/>
</dbReference>
<dbReference type="CDD" id="cd00093">
    <property type="entry name" value="HTH_XRE"/>
    <property type="match status" value="1"/>
</dbReference>
<dbReference type="InterPro" id="IPR001387">
    <property type="entry name" value="Cro/C1-type_HTH"/>
</dbReference>
<evidence type="ECO:0000259" key="2">
    <source>
        <dbReference type="PROSITE" id="PS50943"/>
    </source>
</evidence>
<feature type="domain" description="HTH cro/C1-type" evidence="2">
    <location>
        <begin position="11"/>
        <end position="65"/>
    </location>
</feature>
<dbReference type="SMART" id="SM00530">
    <property type="entry name" value="HTH_XRE"/>
    <property type="match status" value="1"/>
</dbReference>
<gene>
    <name evidence="3" type="ORF">UQ64_28265</name>
</gene>
<dbReference type="GO" id="GO:0003677">
    <property type="term" value="F:DNA binding"/>
    <property type="evidence" value="ECO:0007669"/>
    <property type="project" value="UniProtKB-KW"/>
</dbReference>
<protein>
    <recommendedName>
        <fullName evidence="2">HTH cro/C1-type domain-containing protein</fullName>
    </recommendedName>
</protein>
<accession>A0A0W1ARU5</accession>
<name>A0A0W1ARU5_9BACL</name>
<comment type="caution">
    <text evidence="3">The sequence shown here is derived from an EMBL/GenBank/DDBJ whole genome shotgun (WGS) entry which is preliminary data.</text>
</comment>
<keyword evidence="4" id="KW-1185">Reference proteome</keyword>
<evidence type="ECO:0000256" key="1">
    <source>
        <dbReference type="ARBA" id="ARBA00023125"/>
    </source>
</evidence>
<organism evidence="3 4">
    <name type="scientific">Paenibacillus etheri</name>
    <dbReference type="NCBI Taxonomy" id="1306852"/>
    <lineage>
        <taxon>Bacteria</taxon>
        <taxon>Bacillati</taxon>
        <taxon>Bacillota</taxon>
        <taxon>Bacilli</taxon>
        <taxon>Bacillales</taxon>
        <taxon>Paenibacillaceae</taxon>
        <taxon>Paenibacillus</taxon>
    </lineage>
</organism>
<dbReference type="OrthoDB" id="9804312at2"/>
<sequence>MFDMLKVGKNIVDLRKQTGMTQMGLADQLGISYQAVSNWERGESMPDVSKLPQLAEIFNVSIDAILEKSKSTQIVVNVLENTTEQFLNQNKLSVAEISEVAPILLTEHVDGVFEHVKHPVSIQDLLSIAPFISEEVLDECAKVAFEREGINALLSIAPFISDEMLDECARSIFEREGINALLSIAPFISDEVLDECARRAFEQEGIKALVSIAPFISDEVMDTLAKASLSI</sequence>
<evidence type="ECO:0000313" key="3">
    <source>
        <dbReference type="EMBL" id="KTD84058.1"/>
    </source>
</evidence>
<dbReference type="PANTHER" id="PTHR46558">
    <property type="entry name" value="TRACRIPTIONAL REGULATORY PROTEIN-RELATED-RELATED"/>
    <property type="match status" value="1"/>
</dbReference>
<evidence type="ECO:0000313" key="4">
    <source>
        <dbReference type="Proteomes" id="UP000054709"/>
    </source>
</evidence>
<dbReference type="AlphaFoldDB" id="A0A0W1ARU5"/>